<sequence>MTKKKGLLDIKVDVKGLLAELPKQNSNASKKEIKVPVVSNNDFMLIDEALDIVARQMTVSGYRSRTISDYILHVQHFQSVTNTKRIEDISAATIYRWLDSMNVSNQTKLTRLKCLKAFLSRCFDNGWIKMKFWKTINIKVDQKIKEGATEHEINLLLSVLDLSNFIQLRDAVAILVMFKTGIRINTLVQLEERHIDFGNNVLNLEGSIMKNHQQIKLPFDDLLRKLLEVLMKHNVVIRQEYGKQNSWLFITKYGDIISNSPTHNNIQKRLNKYARMYGLKNINPHALRRGFAKSLLDKGANVAVISKALGHSDIAVTTKYLHLDVDEVVDSLRSYL</sequence>
<evidence type="ECO:0000256" key="3">
    <source>
        <dbReference type="ARBA" id="ARBA00023172"/>
    </source>
</evidence>
<dbReference type="InterPro" id="IPR002104">
    <property type="entry name" value="Integrase_catalytic"/>
</dbReference>
<dbReference type="EMBL" id="BMFK01000002">
    <property type="protein sequence ID" value="GGE76161.1"/>
    <property type="molecule type" value="Genomic_DNA"/>
</dbReference>
<comment type="caution">
    <text evidence="7">The sequence shown here is derived from an EMBL/GenBank/DDBJ whole genome shotgun (WGS) entry which is preliminary data.</text>
</comment>
<dbReference type="InterPro" id="IPR013762">
    <property type="entry name" value="Integrase-like_cat_sf"/>
</dbReference>
<accession>A0A917EQM7</accession>
<dbReference type="SUPFAM" id="SSF56349">
    <property type="entry name" value="DNA breaking-rejoining enzymes"/>
    <property type="match status" value="1"/>
</dbReference>
<name>A0A917EQM7_9BACI</name>
<dbReference type="PROSITE" id="PS51900">
    <property type="entry name" value="CB"/>
    <property type="match status" value="1"/>
</dbReference>
<dbReference type="PANTHER" id="PTHR30349">
    <property type="entry name" value="PHAGE INTEGRASE-RELATED"/>
    <property type="match status" value="1"/>
</dbReference>
<evidence type="ECO:0000256" key="1">
    <source>
        <dbReference type="ARBA" id="ARBA00008857"/>
    </source>
</evidence>
<keyword evidence="3" id="KW-0233">DNA recombination</keyword>
<dbReference type="Gene3D" id="1.10.150.130">
    <property type="match status" value="1"/>
</dbReference>
<dbReference type="PROSITE" id="PS51898">
    <property type="entry name" value="TYR_RECOMBINASE"/>
    <property type="match status" value="1"/>
</dbReference>
<organism evidence="7 8">
    <name type="scientific">Priestia taiwanensis</name>
    <dbReference type="NCBI Taxonomy" id="1347902"/>
    <lineage>
        <taxon>Bacteria</taxon>
        <taxon>Bacillati</taxon>
        <taxon>Bacillota</taxon>
        <taxon>Bacilli</taxon>
        <taxon>Bacillales</taxon>
        <taxon>Bacillaceae</taxon>
        <taxon>Priestia</taxon>
    </lineage>
</organism>
<dbReference type="RefSeq" id="WP_373284227.1">
    <property type="nucleotide sequence ID" value="NZ_BMFK01000002.1"/>
</dbReference>
<evidence type="ECO:0000259" key="6">
    <source>
        <dbReference type="PROSITE" id="PS51900"/>
    </source>
</evidence>
<gene>
    <name evidence="7" type="primary">xerC</name>
    <name evidence="7" type="ORF">GCM10007140_27380</name>
</gene>
<evidence type="ECO:0000259" key="5">
    <source>
        <dbReference type="PROSITE" id="PS51898"/>
    </source>
</evidence>
<dbReference type="GO" id="GO:0003677">
    <property type="term" value="F:DNA binding"/>
    <property type="evidence" value="ECO:0007669"/>
    <property type="project" value="UniProtKB-UniRule"/>
</dbReference>
<dbReference type="InterPro" id="IPR050090">
    <property type="entry name" value="Tyrosine_recombinase_XerCD"/>
</dbReference>
<feature type="domain" description="Core-binding (CB)" evidence="6">
    <location>
        <begin position="44"/>
        <end position="123"/>
    </location>
</feature>
<dbReference type="CDD" id="cd00397">
    <property type="entry name" value="DNA_BRE_C"/>
    <property type="match status" value="1"/>
</dbReference>
<dbReference type="Proteomes" id="UP000605259">
    <property type="component" value="Unassembled WGS sequence"/>
</dbReference>
<dbReference type="InterPro" id="IPR010998">
    <property type="entry name" value="Integrase_recombinase_N"/>
</dbReference>
<comment type="similarity">
    <text evidence="1">Belongs to the 'phage' integrase family.</text>
</comment>
<dbReference type="InterPro" id="IPR011010">
    <property type="entry name" value="DNA_brk_join_enz"/>
</dbReference>
<dbReference type="GO" id="GO:0015074">
    <property type="term" value="P:DNA integration"/>
    <property type="evidence" value="ECO:0007669"/>
    <property type="project" value="InterPro"/>
</dbReference>
<reference evidence="7" key="1">
    <citation type="journal article" date="2014" name="Int. J. Syst. Evol. Microbiol.">
        <title>Complete genome sequence of Corynebacterium casei LMG S-19264T (=DSM 44701T), isolated from a smear-ripened cheese.</title>
        <authorList>
            <consortium name="US DOE Joint Genome Institute (JGI-PGF)"/>
            <person name="Walter F."/>
            <person name="Albersmeier A."/>
            <person name="Kalinowski J."/>
            <person name="Ruckert C."/>
        </authorList>
    </citation>
    <scope>NUCLEOTIDE SEQUENCE</scope>
    <source>
        <strain evidence="7">CGMCC 1.12698</strain>
    </source>
</reference>
<dbReference type="InterPro" id="IPR044068">
    <property type="entry name" value="CB"/>
</dbReference>
<evidence type="ECO:0000313" key="7">
    <source>
        <dbReference type="EMBL" id="GGE76161.1"/>
    </source>
</evidence>
<evidence type="ECO:0000313" key="8">
    <source>
        <dbReference type="Proteomes" id="UP000605259"/>
    </source>
</evidence>
<evidence type="ECO:0000256" key="2">
    <source>
        <dbReference type="ARBA" id="ARBA00023125"/>
    </source>
</evidence>
<protein>
    <submittedName>
        <fullName evidence="7">Tyrosine recombinase XerC</fullName>
    </submittedName>
</protein>
<feature type="domain" description="Tyr recombinase" evidence="5">
    <location>
        <begin position="143"/>
        <end position="333"/>
    </location>
</feature>
<keyword evidence="8" id="KW-1185">Reference proteome</keyword>
<evidence type="ECO:0000256" key="4">
    <source>
        <dbReference type="PROSITE-ProRule" id="PRU01248"/>
    </source>
</evidence>
<keyword evidence="2 4" id="KW-0238">DNA-binding</keyword>
<proteinExistence type="inferred from homology"/>
<reference evidence="7" key="2">
    <citation type="submission" date="2020-09" db="EMBL/GenBank/DDBJ databases">
        <authorList>
            <person name="Sun Q."/>
            <person name="Zhou Y."/>
        </authorList>
    </citation>
    <scope>NUCLEOTIDE SEQUENCE</scope>
    <source>
        <strain evidence="7">CGMCC 1.12698</strain>
    </source>
</reference>
<dbReference type="GO" id="GO:0006310">
    <property type="term" value="P:DNA recombination"/>
    <property type="evidence" value="ECO:0007669"/>
    <property type="project" value="UniProtKB-KW"/>
</dbReference>
<dbReference type="Gene3D" id="1.10.443.10">
    <property type="entry name" value="Intergrase catalytic core"/>
    <property type="match status" value="1"/>
</dbReference>
<dbReference type="AlphaFoldDB" id="A0A917EQM7"/>
<dbReference type="Pfam" id="PF00589">
    <property type="entry name" value="Phage_integrase"/>
    <property type="match status" value="1"/>
</dbReference>
<dbReference type="PANTHER" id="PTHR30349:SF41">
    <property type="entry name" value="INTEGRASE_RECOMBINASE PROTEIN MJ0367-RELATED"/>
    <property type="match status" value="1"/>
</dbReference>